<feature type="domain" description="AMP-binding enzyme C-terminal" evidence="2">
    <location>
        <begin position="398"/>
        <end position="473"/>
    </location>
</feature>
<dbReference type="InterPro" id="IPR025110">
    <property type="entry name" value="AMP-bd_C"/>
</dbReference>
<evidence type="ECO:0000259" key="2">
    <source>
        <dbReference type="Pfam" id="PF13193"/>
    </source>
</evidence>
<dbReference type="InterPro" id="IPR045851">
    <property type="entry name" value="AMP-bd_C_sf"/>
</dbReference>
<evidence type="ECO:0000313" key="4">
    <source>
        <dbReference type="Proteomes" id="UP001308005"/>
    </source>
</evidence>
<name>A0ABU6CWS4_9GAMM</name>
<dbReference type="Pfam" id="PF00501">
    <property type="entry name" value="AMP-binding"/>
    <property type="match status" value="1"/>
</dbReference>
<proteinExistence type="predicted"/>
<dbReference type="SUPFAM" id="SSF56801">
    <property type="entry name" value="Acetyl-CoA synthetase-like"/>
    <property type="match status" value="1"/>
</dbReference>
<gene>
    <name evidence="3" type="ORF">VSS37_09715</name>
</gene>
<dbReference type="PANTHER" id="PTHR43767:SF10">
    <property type="entry name" value="SURFACTIN SYNTHASE SUBUNIT 1"/>
    <property type="match status" value="1"/>
</dbReference>
<accession>A0ABU6CWS4</accession>
<dbReference type="Gene3D" id="3.40.50.12780">
    <property type="entry name" value="N-terminal domain of ligase-like"/>
    <property type="match status" value="1"/>
</dbReference>
<dbReference type="InterPro" id="IPR050237">
    <property type="entry name" value="ATP-dep_AMP-bd_enzyme"/>
</dbReference>
<sequence length="488" mass="52895">MTFAETITQNAGSPRIQHNPITDGASACTYAELPALLDQLGNLLQAQGVGSGDCVAVECANSLAGALTLLYLLQQGRSFMLLPPTGKQDQDLKPVPAFCQYRLVIAPPAARSMDKTIPQQLADALRVERLDSYDPAQDHADRSTARLYLRTSGSMGTAKIVVHTHDALLRNAQNCVAHYGYASDDRVCIPVPIFHFYGFGAAFLPAVLAGAAIDVQHGANLIKYLHREKHFHPNIAVLTPSLCEMLSHGFQQPRHYKLAVTSGQRIKAELFRSFDQSVGGCLVNQYGSSEMGATAACLPADPLETRALMVGRPMPGVVLQAAAEADGAAPQGVLRCQHPCGFEGYVDETGAWLHRTVPGGWYSTGDLVKTHPDGELEVLGRADNSLNRRGYLVLLTDIEKALEQIPAISQAIVVASEQENMQGQQLTAFCLPHPGSQPSTEQIRANCFEMLPPYARPDSIQLIDRYPMLPSGKIDRQALRARTLEPTP</sequence>
<evidence type="ECO:0000259" key="1">
    <source>
        <dbReference type="Pfam" id="PF00501"/>
    </source>
</evidence>
<dbReference type="InterPro" id="IPR000873">
    <property type="entry name" value="AMP-dep_synth/lig_dom"/>
</dbReference>
<evidence type="ECO:0000313" key="3">
    <source>
        <dbReference type="EMBL" id="MEB4591253.1"/>
    </source>
</evidence>
<dbReference type="InterPro" id="IPR042099">
    <property type="entry name" value="ANL_N_sf"/>
</dbReference>
<comment type="caution">
    <text evidence="3">The sequence shown here is derived from an EMBL/GenBank/DDBJ whole genome shotgun (WGS) entry which is preliminary data.</text>
</comment>
<dbReference type="Proteomes" id="UP001308005">
    <property type="component" value="Unassembled WGS sequence"/>
</dbReference>
<reference evidence="3 4" key="2">
    <citation type="submission" date="2024-01" db="EMBL/GenBank/DDBJ databases">
        <authorList>
            <person name="Xie X."/>
        </authorList>
    </citation>
    <scope>NUCLEOTIDE SEQUENCE [LARGE SCALE GENOMIC DNA]</scope>
    <source>
        <strain evidence="3">SCUT-1</strain>
    </source>
</reference>
<keyword evidence="4" id="KW-1185">Reference proteome</keyword>
<dbReference type="PANTHER" id="PTHR43767">
    <property type="entry name" value="LONG-CHAIN-FATTY-ACID--COA LIGASE"/>
    <property type="match status" value="1"/>
</dbReference>
<dbReference type="Gene3D" id="3.30.300.30">
    <property type="match status" value="1"/>
</dbReference>
<dbReference type="RefSeq" id="WP_324694721.1">
    <property type="nucleotide sequence ID" value="NZ_JAYMYJ010000093.1"/>
</dbReference>
<organism evidence="3 4">
    <name type="scientific">Candidatus Thiothrix phosphatis</name>
    <dbReference type="NCBI Taxonomy" id="3112415"/>
    <lineage>
        <taxon>Bacteria</taxon>
        <taxon>Pseudomonadati</taxon>
        <taxon>Pseudomonadota</taxon>
        <taxon>Gammaproteobacteria</taxon>
        <taxon>Thiotrichales</taxon>
        <taxon>Thiotrichaceae</taxon>
        <taxon>Thiothrix</taxon>
    </lineage>
</organism>
<feature type="domain" description="AMP-dependent synthetase/ligase" evidence="1">
    <location>
        <begin position="23"/>
        <end position="345"/>
    </location>
</feature>
<reference evidence="4" key="1">
    <citation type="submission" date="2023-07" db="EMBL/GenBank/DDBJ databases">
        <title>The carbon used by Thiothrix.</title>
        <authorList>
            <person name="Chen L."/>
        </authorList>
    </citation>
    <scope>NUCLEOTIDE SEQUENCE [LARGE SCALE GENOMIC DNA]</scope>
</reference>
<dbReference type="EMBL" id="JAYMYJ010000093">
    <property type="protein sequence ID" value="MEB4591253.1"/>
    <property type="molecule type" value="Genomic_DNA"/>
</dbReference>
<protein>
    <submittedName>
        <fullName evidence="3">Class I adenylate-forming enzyme family protein</fullName>
    </submittedName>
</protein>
<dbReference type="Pfam" id="PF13193">
    <property type="entry name" value="AMP-binding_C"/>
    <property type="match status" value="1"/>
</dbReference>